<gene>
    <name evidence="8" type="ORF">PPNSA23_20860</name>
</gene>
<keyword evidence="4" id="KW-1003">Cell membrane</keyword>
<dbReference type="Proteomes" id="UP001628091">
    <property type="component" value="Unassembled WGS sequence"/>
</dbReference>
<evidence type="ECO:0000256" key="2">
    <source>
        <dbReference type="ARBA" id="ARBA00010270"/>
    </source>
</evidence>
<feature type="signal peptide" evidence="7">
    <location>
        <begin position="1"/>
        <end position="27"/>
    </location>
</feature>
<protein>
    <recommendedName>
        <fullName evidence="3">Lectin-like protein BA14k</fullName>
    </recommendedName>
</protein>
<reference evidence="8 9" key="1">
    <citation type="submission" date="2024-10" db="EMBL/GenBank/DDBJ databases">
        <title>Isolation, draft genome sequencing and identification of Phyllobacterium sp. NSA23, isolated from leaf soil.</title>
        <authorList>
            <person name="Akita H."/>
        </authorList>
    </citation>
    <scope>NUCLEOTIDE SEQUENCE [LARGE SCALE GENOMIC DNA]</scope>
    <source>
        <strain evidence="8 9">NSA23</strain>
    </source>
</reference>
<evidence type="ECO:0000256" key="4">
    <source>
        <dbReference type="ARBA" id="ARBA00022475"/>
    </source>
</evidence>
<dbReference type="RefSeq" id="WP_407864844.1">
    <property type="nucleotide sequence ID" value="NZ_BAAFZP010000001.1"/>
</dbReference>
<evidence type="ECO:0000256" key="6">
    <source>
        <dbReference type="ARBA" id="ARBA00025321"/>
    </source>
</evidence>
<evidence type="ECO:0000256" key="5">
    <source>
        <dbReference type="ARBA" id="ARBA00022734"/>
    </source>
</evidence>
<name>A0ABQ0GZP0_9HYPH</name>
<keyword evidence="5" id="KW-0430">Lectin</keyword>
<organism evidence="8 9">
    <name type="scientific">Phyllobacterium phragmitis</name>
    <dbReference type="NCBI Taxonomy" id="2670329"/>
    <lineage>
        <taxon>Bacteria</taxon>
        <taxon>Pseudomonadati</taxon>
        <taxon>Pseudomonadota</taxon>
        <taxon>Alphaproteobacteria</taxon>
        <taxon>Hyphomicrobiales</taxon>
        <taxon>Phyllobacteriaceae</taxon>
        <taxon>Phyllobacterium</taxon>
    </lineage>
</organism>
<evidence type="ECO:0000256" key="3">
    <source>
        <dbReference type="ARBA" id="ARBA00020552"/>
    </source>
</evidence>
<keyword evidence="7" id="KW-0732">Signal</keyword>
<dbReference type="EMBL" id="BAAFZP010000001">
    <property type="protein sequence ID" value="GAB1582143.1"/>
    <property type="molecule type" value="Genomic_DNA"/>
</dbReference>
<accession>A0ABQ0GZP0</accession>
<keyword evidence="9" id="KW-1185">Reference proteome</keyword>
<dbReference type="Pfam" id="PF07886">
    <property type="entry name" value="BA14K"/>
    <property type="match status" value="1"/>
</dbReference>
<dbReference type="InterPro" id="IPR012413">
    <property type="entry name" value="BA14K"/>
</dbReference>
<sequence length="176" mass="20238">MNKLLSAFWAGTLGISMAFTSAIPVSAAPLAPPSIETGSNVEQVQHRRQVRERWGHRSGNWRGRDGWHGRGGWGRPGYRHGWRHGYRPGYWGGHRGYRYYRHGYRRHHDGWWYPLAAFGAGAIIGGAIANQPTRVAPGYSSAHVQWCANRYRSYRAYDNTYQPYNGPRRQCYSPYR</sequence>
<evidence type="ECO:0000256" key="7">
    <source>
        <dbReference type="SAM" id="SignalP"/>
    </source>
</evidence>
<proteinExistence type="inferred from homology"/>
<comment type="caution">
    <text evidence="8">The sequence shown here is derived from an EMBL/GenBank/DDBJ whole genome shotgun (WGS) entry which is preliminary data.</text>
</comment>
<evidence type="ECO:0000313" key="9">
    <source>
        <dbReference type="Proteomes" id="UP001628091"/>
    </source>
</evidence>
<comment type="similarity">
    <text evidence="2">Belongs to the BA14k family.</text>
</comment>
<evidence type="ECO:0000256" key="1">
    <source>
        <dbReference type="ARBA" id="ARBA00004167"/>
    </source>
</evidence>
<evidence type="ECO:0000313" key="8">
    <source>
        <dbReference type="EMBL" id="GAB1582143.1"/>
    </source>
</evidence>
<feature type="chain" id="PRO_5045553314" description="Lectin-like protein BA14k" evidence="7">
    <location>
        <begin position="28"/>
        <end position="176"/>
    </location>
</feature>
<keyword evidence="4" id="KW-0472">Membrane</keyword>
<comment type="subcellular location">
    <subcellularLocation>
        <location evidence="1">Membrane</location>
        <topology evidence="1">Single-pass membrane protein</topology>
    </subcellularLocation>
</comment>
<comment type="function">
    <text evidence="6">Has immunoglobulin-binding and hemagglutination properties, and can bind to mannose. Essential for virulence. May be involved in LPS biosynthesis or polysaccharide transport.</text>
</comment>